<evidence type="ECO:0000313" key="3">
    <source>
        <dbReference type="Proteomes" id="UP000463138"/>
    </source>
</evidence>
<organism evidence="2 3">
    <name type="scientific">Halopseudomonas laoshanensis</name>
    <dbReference type="NCBI Taxonomy" id="2268758"/>
    <lineage>
        <taxon>Bacteria</taxon>
        <taxon>Pseudomonadati</taxon>
        <taxon>Pseudomonadota</taxon>
        <taxon>Gammaproteobacteria</taxon>
        <taxon>Pseudomonadales</taxon>
        <taxon>Pseudomonadaceae</taxon>
        <taxon>Halopseudomonas</taxon>
    </lineage>
</organism>
<evidence type="ECO:0000313" key="2">
    <source>
        <dbReference type="EMBL" id="KAA0696643.1"/>
    </source>
</evidence>
<dbReference type="InterPro" id="IPR041916">
    <property type="entry name" value="Anti_sigma_zinc_sf"/>
</dbReference>
<gene>
    <name evidence="2" type="ORF">DT594_04735</name>
</gene>
<keyword evidence="3" id="KW-1185">Reference proteome</keyword>
<accession>A0A7V7KXG0</accession>
<comment type="caution">
    <text evidence="2">The sequence shown here is derived from an EMBL/GenBank/DDBJ whole genome shotgun (WGS) entry which is preliminary data.</text>
</comment>
<reference evidence="2 3" key="1">
    <citation type="submission" date="2018-07" db="EMBL/GenBank/DDBJ databases">
        <title>Pseudomonas laoshanensis sp. nov., isolated from soil.</title>
        <authorList>
            <person name="Sun J."/>
            <person name="Yu L."/>
            <person name="Wang M."/>
            <person name="Zhang C."/>
        </authorList>
    </citation>
    <scope>NUCLEOTIDE SEQUENCE [LARGE SCALE GENOMIC DNA]</scope>
    <source>
        <strain evidence="2 3">Y22</strain>
    </source>
</reference>
<evidence type="ECO:0000259" key="1">
    <source>
        <dbReference type="Pfam" id="PF13490"/>
    </source>
</evidence>
<feature type="domain" description="Putative zinc-finger" evidence="1">
    <location>
        <begin position="4"/>
        <end position="38"/>
    </location>
</feature>
<name>A0A7V7KXG0_9GAMM</name>
<dbReference type="OrthoDB" id="8374021at2"/>
<dbReference type="InterPro" id="IPR027383">
    <property type="entry name" value="Znf_put"/>
</dbReference>
<dbReference type="AlphaFoldDB" id="A0A7V7KXG0"/>
<protein>
    <submittedName>
        <fullName evidence="2">Zf-HC2 domain-containing protein</fullName>
    </submittedName>
</protein>
<proteinExistence type="predicted"/>
<sequence length="77" mass="8841">MLSCKDLVMHSSDLLDGRLSFRRQLAVRTHLAICWKCRRFIRQLRMAQQVIRALPEDPIPNVDALAQNLAERQRGGG</sequence>
<dbReference type="Proteomes" id="UP000463138">
    <property type="component" value="Unassembled WGS sequence"/>
</dbReference>
<dbReference type="Pfam" id="PF13490">
    <property type="entry name" value="zf-HC2"/>
    <property type="match status" value="1"/>
</dbReference>
<dbReference type="Gene3D" id="1.10.10.1320">
    <property type="entry name" value="Anti-sigma factor, zinc-finger domain"/>
    <property type="match status" value="1"/>
</dbReference>
<dbReference type="RefSeq" id="WP_149331587.1">
    <property type="nucleotide sequence ID" value="NZ_QOVF01000001.1"/>
</dbReference>
<dbReference type="EMBL" id="QOVF01000001">
    <property type="protein sequence ID" value="KAA0696643.1"/>
    <property type="molecule type" value="Genomic_DNA"/>
</dbReference>